<dbReference type="RefSeq" id="WP_345199382.1">
    <property type="nucleotide sequence ID" value="NZ_BAABFL010000480.1"/>
</dbReference>
<dbReference type="SUPFAM" id="SSF55781">
    <property type="entry name" value="GAF domain-like"/>
    <property type="match status" value="1"/>
</dbReference>
<dbReference type="InterPro" id="IPR038367">
    <property type="entry name" value="PelD_GGDEF_sf"/>
</dbReference>
<reference evidence="5" key="1">
    <citation type="journal article" date="2019" name="Int. J. Syst. Evol. Microbiol.">
        <title>The Global Catalogue of Microorganisms (GCM) 10K type strain sequencing project: providing services to taxonomists for standard genome sequencing and annotation.</title>
        <authorList>
            <consortium name="The Broad Institute Genomics Platform"/>
            <consortium name="The Broad Institute Genome Sequencing Center for Infectious Disease"/>
            <person name="Wu L."/>
            <person name="Ma J."/>
        </authorList>
    </citation>
    <scope>NUCLEOTIDE SEQUENCE [LARGE SCALE GENOMIC DNA]</scope>
    <source>
        <strain evidence="5">JCM 17805</strain>
    </source>
</reference>
<name>A0ABP8VA37_9GAMM</name>
<sequence length="495" mass="54296">MAVIDMINRCRHPASLNALLRRLQEGTAWWEVPTITLVALGVAWLVNPEDLLTLSSRFPWMVLAPLLVGLRYGFAWAALSTILLLLADSLHARWLGIPWRTPGGWLLGTLAVSLIAGEFREVWERRLIRLERAGRYREARMAEFTRSYHVLKRSHALLEQELALNGFSLYGALQDIRRQLLAASDEAPCLAECAHPLLQLLTHYGEVQSGALFAVREGRVELQEPLAATGHFPMVDGYDPLIVRAMKTARACCIEPATLTRHSLAASGRLLACIPLVDSQGNNHALLAVHRLPFDCLNATHLERLAVLCGHVADSLDLARVAGNVPHGDSDVCAFHVQLVRCIHDVAAYRLNAGLVAVRIGNFGLAPALIESMRMYRRALDKVLVLNEAGSEHCIALVLMPLSDSQDVDAYVNEFPDFLKKYHRVDMGTAEVVINAVSLNDCQTGNALTTFLKGIGYPLVARLAVSVEHAGNQGAVLEEGESSDSMVADSNRPDA</sequence>
<evidence type="ECO:0000313" key="4">
    <source>
        <dbReference type="EMBL" id="GAA4652752.1"/>
    </source>
</evidence>
<feature type="transmembrane region" description="Helical" evidence="2">
    <location>
        <begin position="58"/>
        <end position="85"/>
    </location>
</feature>
<feature type="region of interest" description="Disordered" evidence="1">
    <location>
        <begin position="475"/>
        <end position="495"/>
    </location>
</feature>
<dbReference type="Proteomes" id="UP001500604">
    <property type="component" value="Unassembled WGS sequence"/>
</dbReference>
<keyword evidence="2" id="KW-0812">Transmembrane</keyword>
<dbReference type="InterPro" id="IPR031583">
    <property type="entry name" value="PelD_GGDEF"/>
</dbReference>
<feature type="transmembrane region" description="Helical" evidence="2">
    <location>
        <begin position="105"/>
        <end position="123"/>
    </location>
</feature>
<keyword evidence="5" id="KW-1185">Reference proteome</keyword>
<dbReference type="Gene3D" id="3.30.70.2880">
    <property type="match status" value="1"/>
</dbReference>
<dbReference type="EMBL" id="BAABFL010000480">
    <property type="protein sequence ID" value="GAA4652752.1"/>
    <property type="molecule type" value="Genomic_DNA"/>
</dbReference>
<keyword evidence="2" id="KW-0472">Membrane</keyword>
<gene>
    <name evidence="4" type="ORF">GCM10023116_50360</name>
</gene>
<accession>A0ABP8VA37</accession>
<organism evidence="4 5">
    <name type="scientific">Kistimonas scapharcae</name>
    <dbReference type="NCBI Taxonomy" id="1036133"/>
    <lineage>
        <taxon>Bacteria</taxon>
        <taxon>Pseudomonadati</taxon>
        <taxon>Pseudomonadota</taxon>
        <taxon>Gammaproteobacteria</taxon>
        <taxon>Oceanospirillales</taxon>
        <taxon>Endozoicomonadaceae</taxon>
        <taxon>Kistimonas</taxon>
    </lineage>
</organism>
<protein>
    <submittedName>
        <fullName evidence="4">PelD GGDEF domain-containing protein</fullName>
    </submittedName>
</protein>
<feature type="domain" description="PelD GGDEF" evidence="3">
    <location>
        <begin position="334"/>
        <end position="452"/>
    </location>
</feature>
<evidence type="ECO:0000313" key="5">
    <source>
        <dbReference type="Proteomes" id="UP001500604"/>
    </source>
</evidence>
<dbReference type="Pfam" id="PF16963">
    <property type="entry name" value="PelD_GGDEF"/>
    <property type="match status" value="1"/>
</dbReference>
<proteinExistence type="predicted"/>
<evidence type="ECO:0000256" key="1">
    <source>
        <dbReference type="SAM" id="MobiDB-lite"/>
    </source>
</evidence>
<keyword evidence="2" id="KW-1133">Transmembrane helix</keyword>
<dbReference type="Gene3D" id="3.30.450.40">
    <property type="match status" value="1"/>
</dbReference>
<evidence type="ECO:0000259" key="3">
    <source>
        <dbReference type="Pfam" id="PF16963"/>
    </source>
</evidence>
<comment type="caution">
    <text evidence="4">The sequence shown here is derived from an EMBL/GenBank/DDBJ whole genome shotgun (WGS) entry which is preliminary data.</text>
</comment>
<evidence type="ECO:0000256" key="2">
    <source>
        <dbReference type="SAM" id="Phobius"/>
    </source>
</evidence>
<dbReference type="InterPro" id="IPR029016">
    <property type="entry name" value="GAF-like_dom_sf"/>
</dbReference>
<feature type="transmembrane region" description="Helical" evidence="2">
    <location>
        <begin position="28"/>
        <end position="46"/>
    </location>
</feature>